<dbReference type="Gene3D" id="1.10.600.10">
    <property type="entry name" value="Farnesyl Diphosphate Synthase"/>
    <property type="match status" value="1"/>
</dbReference>
<evidence type="ECO:0000313" key="8">
    <source>
        <dbReference type="EMBL" id="CDF39872.1"/>
    </source>
</evidence>
<dbReference type="InterPro" id="IPR000092">
    <property type="entry name" value="Polyprenyl_synt"/>
</dbReference>
<dbReference type="GO" id="GO:0005737">
    <property type="term" value="C:cytoplasm"/>
    <property type="evidence" value="ECO:0007669"/>
    <property type="project" value="UniProtKB-ARBA"/>
</dbReference>
<sequence length="265" mass="28594">MRYSLLAGGKRVRPILAIAAFQMFAQGGAQAALEPVMPTALAVEMIHTMSLIHDDLPAMDDDDFRRGKPTNHMVYGEDIAILAGDAMLSYAFEYVARETRDVDPVRVLEVIRLLSNCVGPEGLAGGQVMDLESEGKTDVSLETLTWIHTHKTAALLRVSCAGGAVIGGASEDDVQRVSDFAVKIGLAFQIADDVLDVTQSTEMLGKTAGKDEATNKATYPRLLGLEGSRQQAERLVAEAKECLAPYGERSKNLLALADFIINRSN</sequence>
<dbReference type="EMBL" id="HG002086">
    <property type="protein sequence ID" value="CDF39872.1"/>
    <property type="molecule type" value="Genomic_DNA"/>
</dbReference>
<dbReference type="AlphaFoldDB" id="R7QMY9"/>
<dbReference type="Gramene" id="CDF39872">
    <property type="protein sequence ID" value="CDF39872"/>
    <property type="gene ID" value="CHC_T00006851001"/>
</dbReference>
<evidence type="ECO:0000256" key="2">
    <source>
        <dbReference type="ARBA" id="ARBA00006706"/>
    </source>
</evidence>
<gene>
    <name evidence="8" type="ORF">CHC_T00006851001</name>
</gene>
<organism evidence="8 9">
    <name type="scientific">Chondrus crispus</name>
    <name type="common">Carrageen Irish moss</name>
    <name type="synonym">Polymorpha crispa</name>
    <dbReference type="NCBI Taxonomy" id="2769"/>
    <lineage>
        <taxon>Eukaryota</taxon>
        <taxon>Rhodophyta</taxon>
        <taxon>Florideophyceae</taxon>
        <taxon>Rhodymeniophycidae</taxon>
        <taxon>Gigartinales</taxon>
        <taxon>Gigartinaceae</taxon>
        <taxon>Chondrus</taxon>
    </lineage>
</organism>
<dbReference type="SFLD" id="SFLDS00005">
    <property type="entry name" value="Isoprenoid_Synthase_Type_I"/>
    <property type="match status" value="1"/>
</dbReference>
<evidence type="ECO:0000256" key="4">
    <source>
        <dbReference type="ARBA" id="ARBA00022723"/>
    </source>
</evidence>
<evidence type="ECO:0000256" key="5">
    <source>
        <dbReference type="ARBA" id="ARBA00022842"/>
    </source>
</evidence>
<comment type="similarity">
    <text evidence="2 7">Belongs to the FPP/GGPP synthase family.</text>
</comment>
<dbReference type="OrthoDB" id="6921389at2759"/>
<dbReference type="FunFam" id="1.10.600.10:FF:000001">
    <property type="entry name" value="Geranylgeranyl diphosphate synthase"/>
    <property type="match status" value="1"/>
</dbReference>
<dbReference type="GO" id="GO:0008299">
    <property type="term" value="P:isoprenoid biosynthetic process"/>
    <property type="evidence" value="ECO:0007669"/>
    <property type="project" value="UniProtKB-KW"/>
</dbReference>
<keyword evidence="5" id="KW-0460">Magnesium</keyword>
<dbReference type="InterPro" id="IPR008949">
    <property type="entry name" value="Isoprenoid_synthase_dom_sf"/>
</dbReference>
<dbReference type="PhylomeDB" id="R7QMY9"/>
<dbReference type="PANTHER" id="PTHR43281:SF1">
    <property type="entry name" value="FARNESYL DIPHOSPHATE SYNTHASE"/>
    <property type="match status" value="1"/>
</dbReference>
<dbReference type="PROSITE" id="PS00723">
    <property type="entry name" value="POLYPRENYL_SYNTHASE_1"/>
    <property type="match status" value="1"/>
</dbReference>
<evidence type="ECO:0000256" key="3">
    <source>
        <dbReference type="ARBA" id="ARBA00022679"/>
    </source>
</evidence>
<dbReference type="PROSITE" id="PS00444">
    <property type="entry name" value="POLYPRENYL_SYNTHASE_2"/>
    <property type="match status" value="1"/>
</dbReference>
<dbReference type="OMA" id="EGMIGGQ"/>
<dbReference type="InterPro" id="IPR053378">
    <property type="entry name" value="Prenyl_diphosphate_synthase"/>
</dbReference>
<dbReference type="RefSeq" id="XP_005710166.1">
    <property type="nucleotide sequence ID" value="XM_005710109.1"/>
</dbReference>
<dbReference type="CDD" id="cd00685">
    <property type="entry name" value="Trans_IPPS_HT"/>
    <property type="match status" value="1"/>
</dbReference>
<evidence type="ECO:0000313" key="9">
    <source>
        <dbReference type="Proteomes" id="UP000012073"/>
    </source>
</evidence>
<dbReference type="NCBIfam" id="NF045485">
    <property type="entry name" value="FPPsyn"/>
    <property type="match status" value="1"/>
</dbReference>
<dbReference type="PANTHER" id="PTHR43281">
    <property type="entry name" value="FARNESYL DIPHOSPHATE SYNTHASE"/>
    <property type="match status" value="1"/>
</dbReference>
<evidence type="ECO:0000256" key="7">
    <source>
        <dbReference type="RuleBase" id="RU004466"/>
    </source>
</evidence>
<keyword evidence="4" id="KW-0479">Metal-binding</keyword>
<protein>
    <submittedName>
        <fullName evidence="8">Uncharacterized protein</fullName>
    </submittedName>
</protein>
<dbReference type="GO" id="GO:0004659">
    <property type="term" value="F:prenyltransferase activity"/>
    <property type="evidence" value="ECO:0007669"/>
    <property type="project" value="InterPro"/>
</dbReference>
<name>R7QMY9_CHOCR</name>
<dbReference type="InterPro" id="IPR033749">
    <property type="entry name" value="Polyprenyl_synt_CS"/>
</dbReference>
<keyword evidence="3 7" id="KW-0808">Transferase</keyword>
<dbReference type="GO" id="GO:0046872">
    <property type="term" value="F:metal ion binding"/>
    <property type="evidence" value="ECO:0007669"/>
    <property type="project" value="UniProtKB-KW"/>
</dbReference>
<keyword evidence="9" id="KW-1185">Reference proteome</keyword>
<dbReference type="GeneID" id="17317867"/>
<dbReference type="KEGG" id="ccp:CHC_T00006851001"/>
<dbReference type="Pfam" id="PF00348">
    <property type="entry name" value="polyprenyl_synt"/>
    <property type="match status" value="1"/>
</dbReference>
<reference evidence="9" key="1">
    <citation type="journal article" date="2013" name="Proc. Natl. Acad. Sci. U.S.A.">
        <title>Genome structure and metabolic features in the red seaweed Chondrus crispus shed light on evolution of the Archaeplastida.</title>
        <authorList>
            <person name="Collen J."/>
            <person name="Porcel B."/>
            <person name="Carre W."/>
            <person name="Ball S.G."/>
            <person name="Chaparro C."/>
            <person name="Tonon T."/>
            <person name="Barbeyron T."/>
            <person name="Michel G."/>
            <person name="Noel B."/>
            <person name="Valentin K."/>
            <person name="Elias M."/>
            <person name="Artiguenave F."/>
            <person name="Arun A."/>
            <person name="Aury J.M."/>
            <person name="Barbosa-Neto J.F."/>
            <person name="Bothwell J.H."/>
            <person name="Bouget F.Y."/>
            <person name="Brillet L."/>
            <person name="Cabello-Hurtado F."/>
            <person name="Capella-Gutierrez S."/>
            <person name="Charrier B."/>
            <person name="Cladiere L."/>
            <person name="Cock J.M."/>
            <person name="Coelho S.M."/>
            <person name="Colleoni C."/>
            <person name="Czjzek M."/>
            <person name="Da Silva C."/>
            <person name="Delage L."/>
            <person name="Denoeud F."/>
            <person name="Deschamps P."/>
            <person name="Dittami S.M."/>
            <person name="Gabaldon T."/>
            <person name="Gachon C.M."/>
            <person name="Groisillier A."/>
            <person name="Herve C."/>
            <person name="Jabbari K."/>
            <person name="Katinka M."/>
            <person name="Kloareg B."/>
            <person name="Kowalczyk N."/>
            <person name="Labadie K."/>
            <person name="Leblanc C."/>
            <person name="Lopez P.J."/>
            <person name="McLachlan D.H."/>
            <person name="Meslet-Cladiere L."/>
            <person name="Moustafa A."/>
            <person name="Nehr Z."/>
            <person name="Nyvall Collen P."/>
            <person name="Panaud O."/>
            <person name="Partensky F."/>
            <person name="Poulain J."/>
            <person name="Rensing S.A."/>
            <person name="Rousvoal S."/>
            <person name="Samson G."/>
            <person name="Symeonidi A."/>
            <person name="Weissenbach J."/>
            <person name="Zambounis A."/>
            <person name="Wincker P."/>
            <person name="Boyen C."/>
        </authorList>
    </citation>
    <scope>NUCLEOTIDE SEQUENCE [LARGE SCALE GENOMIC DNA]</scope>
    <source>
        <strain evidence="9">cv. Stackhouse</strain>
    </source>
</reference>
<evidence type="ECO:0000256" key="6">
    <source>
        <dbReference type="ARBA" id="ARBA00023229"/>
    </source>
</evidence>
<dbReference type="SFLD" id="SFLDG01017">
    <property type="entry name" value="Polyprenyl_Transferase_Like"/>
    <property type="match status" value="1"/>
</dbReference>
<comment type="cofactor">
    <cofactor evidence="1">
        <name>Mg(2+)</name>
        <dbReference type="ChEBI" id="CHEBI:18420"/>
    </cofactor>
</comment>
<keyword evidence="6" id="KW-0414">Isoprene biosynthesis</keyword>
<dbReference type="STRING" id="2769.R7QMY9"/>
<accession>R7QMY9</accession>
<dbReference type="SUPFAM" id="SSF48576">
    <property type="entry name" value="Terpenoid synthases"/>
    <property type="match status" value="1"/>
</dbReference>
<evidence type="ECO:0000256" key="1">
    <source>
        <dbReference type="ARBA" id="ARBA00001946"/>
    </source>
</evidence>
<dbReference type="Proteomes" id="UP000012073">
    <property type="component" value="Unassembled WGS sequence"/>
</dbReference>
<proteinExistence type="inferred from homology"/>